<organism evidence="3 4">
    <name type="scientific">Aureliella helgolandensis</name>
    <dbReference type="NCBI Taxonomy" id="2527968"/>
    <lineage>
        <taxon>Bacteria</taxon>
        <taxon>Pseudomonadati</taxon>
        <taxon>Planctomycetota</taxon>
        <taxon>Planctomycetia</taxon>
        <taxon>Pirellulales</taxon>
        <taxon>Pirellulaceae</taxon>
        <taxon>Aureliella</taxon>
    </lineage>
</organism>
<dbReference type="RefSeq" id="WP_145082334.1">
    <property type="nucleotide sequence ID" value="NZ_CP036298.1"/>
</dbReference>
<dbReference type="InterPro" id="IPR005251">
    <property type="entry name" value="IF-M1Pi"/>
</dbReference>
<dbReference type="Gene3D" id="3.40.50.10470">
    <property type="entry name" value="Translation initiation factor eif-2b, domain 2"/>
    <property type="match status" value="1"/>
</dbReference>
<dbReference type="OrthoDB" id="9803436at2"/>
<proteinExistence type="inferred from homology"/>
<gene>
    <name evidence="2 3" type="primary">mtnA</name>
    <name evidence="3" type="ORF">Q31a_46670</name>
</gene>
<evidence type="ECO:0000313" key="4">
    <source>
        <dbReference type="Proteomes" id="UP000318017"/>
    </source>
</evidence>
<dbReference type="InterPro" id="IPR011559">
    <property type="entry name" value="Initiation_fac_2B_a/b/d"/>
</dbReference>
<dbReference type="EC" id="5.3.1.23" evidence="2"/>
<dbReference type="NCBIfam" id="TIGR00512">
    <property type="entry name" value="salvage_mtnA"/>
    <property type="match status" value="1"/>
</dbReference>
<dbReference type="InterPro" id="IPR027363">
    <property type="entry name" value="M1Pi_N"/>
</dbReference>
<dbReference type="InterPro" id="IPR042529">
    <property type="entry name" value="IF_2B-like_C"/>
</dbReference>
<dbReference type="GO" id="GO:0046523">
    <property type="term" value="F:S-methyl-5-thioribose-1-phosphate isomerase activity"/>
    <property type="evidence" value="ECO:0007669"/>
    <property type="project" value="UniProtKB-UniRule"/>
</dbReference>
<evidence type="ECO:0000256" key="2">
    <source>
        <dbReference type="HAMAP-Rule" id="MF_01678"/>
    </source>
</evidence>
<feature type="binding site" evidence="2">
    <location>
        <begin position="261"/>
        <end position="262"/>
    </location>
    <ligand>
        <name>substrate</name>
    </ligand>
</feature>
<dbReference type="AlphaFoldDB" id="A0A518GCG6"/>
<dbReference type="InterPro" id="IPR000649">
    <property type="entry name" value="IF-2B-related"/>
</dbReference>
<dbReference type="GO" id="GO:0019509">
    <property type="term" value="P:L-methionine salvage from methylthioadenosine"/>
    <property type="evidence" value="ECO:0007669"/>
    <property type="project" value="UniProtKB-UniRule"/>
</dbReference>
<keyword evidence="4" id="KW-1185">Reference proteome</keyword>
<accession>A0A518GCG6</accession>
<dbReference type="FunFam" id="3.40.50.10470:FF:000006">
    <property type="entry name" value="Methylthioribose-1-phosphate isomerase"/>
    <property type="match status" value="1"/>
</dbReference>
<dbReference type="InterPro" id="IPR037171">
    <property type="entry name" value="NagB/RpiA_transferase-like"/>
</dbReference>
<reference evidence="3 4" key="1">
    <citation type="submission" date="2019-02" db="EMBL/GenBank/DDBJ databases">
        <title>Deep-cultivation of Planctomycetes and their phenomic and genomic characterization uncovers novel biology.</title>
        <authorList>
            <person name="Wiegand S."/>
            <person name="Jogler M."/>
            <person name="Boedeker C."/>
            <person name="Pinto D."/>
            <person name="Vollmers J."/>
            <person name="Rivas-Marin E."/>
            <person name="Kohn T."/>
            <person name="Peeters S.H."/>
            <person name="Heuer A."/>
            <person name="Rast P."/>
            <person name="Oberbeckmann S."/>
            <person name="Bunk B."/>
            <person name="Jeske O."/>
            <person name="Meyerdierks A."/>
            <person name="Storesund J.E."/>
            <person name="Kallscheuer N."/>
            <person name="Luecker S."/>
            <person name="Lage O.M."/>
            <person name="Pohl T."/>
            <person name="Merkel B.J."/>
            <person name="Hornburger P."/>
            <person name="Mueller R.-W."/>
            <person name="Bruemmer F."/>
            <person name="Labrenz M."/>
            <person name="Spormann A.M."/>
            <person name="Op den Camp H."/>
            <person name="Overmann J."/>
            <person name="Amann R."/>
            <person name="Jetten M.S.M."/>
            <person name="Mascher T."/>
            <person name="Medema M.H."/>
            <person name="Devos D.P."/>
            <person name="Kaster A.-K."/>
            <person name="Ovreas L."/>
            <person name="Rohde M."/>
            <person name="Galperin M.Y."/>
            <person name="Jogler C."/>
        </authorList>
    </citation>
    <scope>NUCLEOTIDE SEQUENCE [LARGE SCALE GENOMIC DNA]</scope>
    <source>
        <strain evidence="3 4">Q31a</strain>
    </source>
</reference>
<feature type="site" description="Transition state stabilizer" evidence="2">
    <location>
        <position position="171"/>
    </location>
</feature>
<dbReference type="Pfam" id="PF01008">
    <property type="entry name" value="IF-2B"/>
    <property type="match status" value="1"/>
</dbReference>
<protein>
    <recommendedName>
        <fullName evidence="2">Methylthioribose-1-phosphate isomerase</fullName>
        <shortName evidence="2">M1Pi</shortName>
        <shortName evidence="2">MTR-1-P isomerase</shortName>
        <ecNumber evidence="2">5.3.1.23</ecNumber>
    </recommendedName>
    <alternativeName>
        <fullName evidence="2">S-methyl-5-thioribose-1-phosphate isomerase</fullName>
    </alternativeName>
</protein>
<dbReference type="UniPathway" id="UPA00904">
    <property type="reaction ID" value="UER00874"/>
</dbReference>
<comment type="similarity">
    <text evidence="2">Belongs to the EIF-2B alpha/beta/delta subunits family. MtnA subfamily.</text>
</comment>
<dbReference type="SUPFAM" id="SSF100950">
    <property type="entry name" value="NagB/RpiA/CoA transferase-like"/>
    <property type="match status" value="1"/>
</dbReference>
<evidence type="ECO:0000313" key="3">
    <source>
        <dbReference type="EMBL" id="QDV26295.1"/>
    </source>
</evidence>
<dbReference type="FunFam" id="1.20.120.420:FF:000003">
    <property type="entry name" value="Methylthioribose-1-phosphate isomerase"/>
    <property type="match status" value="1"/>
</dbReference>
<keyword evidence="2" id="KW-0486">Methionine biosynthesis</keyword>
<feature type="binding site" evidence="2">
    <location>
        <begin position="61"/>
        <end position="63"/>
    </location>
    <ligand>
        <name>substrate</name>
    </ligand>
</feature>
<dbReference type="Gene3D" id="1.20.120.420">
    <property type="entry name" value="translation initiation factor eif-2b, domain 1"/>
    <property type="match status" value="1"/>
</dbReference>
<dbReference type="EMBL" id="CP036298">
    <property type="protein sequence ID" value="QDV26295.1"/>
    <property type="molecule type" value="Genomic_DNA"/>
</dbReference>
<dbReference type="PANTHER" id="PTHR43475">
    <property type="entry name" value="METHYLTHIORIBOSE-1-PHOSPHATE ISOMERASE"/>
    <property type="match status" value="1"/>
</dbReference>
<comment type="function">
    <text evidence="2">Catalyzes the interconversion of methylthioribose-1-phosphate (MTR-1-P) into methylthioribulose-1-phosphate (MTRu-1-P).</text>
</comment>
<dbReference type="NCBIfam" id="NF004326">
    <property type="entry name" value="PRK05720.1"/>
    <property type="match status" value="1"/>
</dbReference>
<feature type="active site" description="Proton donor" evidence="2">
    <location>
        <position position="251"/>
    </location>
</feature>
<sequence>MNQPTTPNPTTSSSPAAVQWIGESDGYLQLIDQTLLPGELRLIKCHNVETVWEAIKTLRVRGAPAIGIAAAYGVVLSQHGKTAAHSTSLAEAATSAAKYLATSRPTAVNLFWALDRMDHVINASRAGGSELGQALLAEARAIHEEDRAMCHAIGRHGAELIPDGATLMTHCNAGGLATAEYGTALSVMFTCQDQGKSIQVYADETRPLWQGARLTAWELQQRNIPTTIICDSMSAHVMQTRKIDAVIVGADRITSRGDAANKIGTYGLAVSAKFHGVPFYVAAPSSTFDMTLSDGAEIPIEQRDHQEVIAPYGQKLAPSGIDVYNPAFDVTPAELITALITERGVVQPVTAEAIAKHFA</sequence>
<comment type="catalytic activity">
    <reaction evidence="2">
        <text>5-(methylsulfanyl)-alpha-D-ribose 1-phosphate = 5-(methylsulfanyl)-D-ribulose 1-phosphate</text>
        <dbReference type="Rhea" id="RHEA:19989"/>
        <dbReference type="ChEBI" id="CHEBI:58533"/>
        <dbReference type="ChEBI" id="CHEBI:58548"/>
        <dbReference type="EC" id="5.3.1.23"/>
    </reaction>
</comment>
<dbReference type="PANTHER" id="PTHR43475:SF1">
    <property type="entry name" value="METHYLTHIORIBOSE-1-PHOSPHATE ISOMERASE"/>
    <property type="match status" value="1"/>
</dbReference>
<name>A0A518GCG6_9BACT</name>
<dbReference type="KEGG" id="ahel:Q31a_46670"/>
<evidence type="ECO:0000256" key="1">
    <source>
        <dbReference type="ARBA" id="ARBA00023235"/>
    </source>
</evidence>
<keyword evidence="1 2" id="KW-0413">Isomerase</keyword>
<feature type="binding site" evidence="2">
    <location>
        <position position="210"/>
    </location>
    <ligand>
        <name>substrate</name>
    </ligand>
</feature>
<feature type="binding site" evidence="2">
    <location>
        <position position="104"/>
    </location>
    <ligand>
        <name>substrate</name>
    </ligand>
</feature>
<comment type="pathway">
    <text evidence="2">Amino-acid biosynthesis; L-methionine biosynthesis via salvage pathway; L-methionine from S-methyl-5-thio-alpha-D-ribose 1-phosphate: step 1/6.</text>
</comment>
<keyword evidence="2" id="KW-0028">Amino-acid biosynthesis</keyword>
<dbReference type="NCBIfam" id="TIGR00524">
    <property type="entry name" value="eIF-2B_rel"/>
    <property type="match status" value="1"/>
</dbReference>
<dbReference type="Proteomes" id="UP000318017">
    <property type="component" value="Chromosome"/>
</dbReference>
<dbReference type="HAMAP" id="MF_01678">
    <property type="entry name" value="Salvage_MtnA"/>
    <property type="match status" value="1"/>
</dbReference>